<comment type="caution">
    <text evidence="8">The sequence shown here is derived from an EMBL/GenBank/DDBJ whole genome shotgun (WGS) entry which is preliminary data.</text>
</comment>
<comment type="subcellular location">
    <subcellularLocation>
        <location evidence="1">Nucleus</location>
    </subcellularLocation>
</comment>
<dbReference type="GO" id="GO:0008270">
    <property type="term" value="F:zinc ion binding"/>
    <property type="evidence" value="ECO:0007669"/>
    <property type="project" value="InterPro"/>
</dbReference>
<dbReference type="PROSITE" id="PS50048">
    <property type="entry name" value="ZN2_CY6_FUNGAL_2"/>
    <property type="match status" value="1"/>
</dbReference>
<dbReference type="Proteomes" id="UP001140511">
    <property type="component" value="Unassembled WGS sequence"/>
</dbReference>
<dbReference type="InterPro" id="IPR036864">
    <property type="entry name" value="Zn2-C6_fun-type_DNA-bd_sf"/>
</dbReference>
<keyword evidence="4" id="KW-0804">Transcription</keyword>
<organism evidence="8 9">
    <name type="scientific">Trichoderma breve</name>
    <dbReference type="NCBI Taxonomy" id="2034170"/>
    <lineage>
        <taxon>Eukaryota</taxon>
        <taxon>Fungi</taxon>
        <taxon>Dikarya</taxon>
        <taxon>Ascomycota</taxon>
        <taxon>Pezizomycotina</taxon>
        <taxon>Sordariomycetes</taxon>
        <taxon>Hypocreomycetidae</taxon>
        <taxon>Hypocreales</taxon>
        <taxon>Hypocreaceae</taxon>
        <taxon>Trichoderma</taxon>
    </lineage>
</organism>
<evidence type="ECO:0000256" key="2">
    <source>
        <dbReference type="ARBA" id="ARBA00023015"/>
    </source>
</evidence>
<accession>A0A9W9EA57</accession>
<feature type="compositionally biased region" description="Acidic residues" evidence="6">
    <location>
        <begin position="127"/>
        <end position="136"/>
    </location>
</feature>
<sequence>MNQQSGIYNIKRRACVTCTKAKCKCLPQTHNLCQRCARLGKQCVYLDLPERKRKRKDDDGRVGALEGKIEELTAQLVALRNGVNGHNGTASSSTNGTASTSINGAASSTEPSSVPDSVPEGSYGDAEPLDADEPEPEGYHGREPPTTSVLEGISDIVDRGFLSIHEAETYVAQFKSRFVWNFPFVVLPPSQTADMLRKQEPLLFLAVISATIPSAHAIRKLLADEIMQHITSRIVASSERNLGLLRALLVLCAWYRYPSQRGNVQLVLLLDLCVNMVHDLRLHRLKGELTTDQQRALLGTYWAATCLPRVIDRPTAMKRNKKIDECCQNMAMSTEYPSDRCIRPLILTQSFICTIDSSYKEFAELGADASSQEESFIKLMVGANLRHFESLKATLETELSKCPNSVTNLFHCNIHYINIAIRDLALDDEYISYQSRHGLANSRSTQSFKTSAFRCSLLWHLLRHTKALINAYIDIPDDELPQVTVFTIAQICASLVILPRSVSALLKLIVGNRSRASIPDDVLNEAKAVVDEADYLNLVVRLYDRLRLLIVGLSGQEKGLDVVGTLCCHMSVLASWYAPRVKAVLGVDLVSKTPLAAMTPPSIAINDIIAANANANAATLMQQAASQNVDGLVSVGEQQQVFSSYTGAEDGSYLFSDELWSTVLESFSSFG</sequence>
<gene>
    <name evidence="8" type="ORF">T069G_02785</name>
</gene>
<dbReference type="AlphaFoldDB" id="A0A9W9EA57"/>
<dbReference type="Gene3D" id="4.10.240.10">
    <property type="entry name" value="Zn(2)-C6 fungal-type DNA-binding domain"/>
    <property type="match status" value="1"/>
</dbReference>
<dbReference type="GeneID" id="80864683"/>
<evidence type="ECO:0000313" key="8">
    <source>
        <dbReference type="EMBL" id="KAJ4861831.1"/>
    </source>
</evidence>
<protein>
    <recommendedName>
        <fullName evidence="7">Zn(2)-C6 fungal-type domain-containing protein</fullName>
    </recommendedName>
</protein>
<evidence type="ECO:0000256" key="6">
    <source>
        <dbReference type="SAM" id="MobiDB-lite"/>
    </source>
</evidence>
<dbReference type="InterPro" id="IPR001138">
    <property type="entry name" value="Zn2Cys6_DnaBD"/>
</dbReference>
<keyword evidence="5" id="KW-0539">Nucleus</keyword>
<keyword evidence="2" id="KW-0805">Transcription regulation</keyword>
<evidence type="ECO:0000259" key="7">
    <source>
        <dbReference type="PROSITE" id="PS50048"/>
    </source>
</evidence>
<reference evidence="8" key="1">
    <citation type="submission" date="2022-09" db="EMBL/GenBank/DDBJ databases">
        <title>Chromosome-level assembly of Trichoderma breve T069, a fungus used in development of biopesticide product.</title>
        <authorList>
            <person name="Lin R."/>
            <person name="Liu T."/>
        </authorList>
    </citation>
    <scope>NUCLEOTIDE SEQUENCE</scope>
    <source>
        <strain evidence="8">T069</strain>
    </source>
</reference>
<dbReference type="PANTHER" id="PTHR31845">
    <property type="entry name" value="FINGER DOMAIN PROTEIN, PUTATIVE-RELATED"/>
    <property type="match status" value="1"/>
</dbReference>
<evidence type="ECO:0000313" key="9">
    <source>
        <dbReference type="Proteomes" id="UP001140511"/>
    </source>
</evidence>
<feature type="compositionally biased region" description="Low complexity" evidence="6">
    <location>
        <begin position="84"/>
        <end position="104"/>
    </location>
</feature>
<evidence type="ECO:0000256" key="4">
    <source>
        <dbReference type="ARBA" id="ARBA00023163"/>
    </source>
</evidence>
<name>A0A9W9EA57_9HYPO</name>
<feature type="region of interest" description="Disordered" evidence="6">
    <location>
        <begin position="83"/>
        <end position="149"/>
    </location>
</feature>
<dbReference type="InterPro" id="IPR051089">
    <property type="entry name" value="prtT"/>
</dbReference>
<dbReference type="PANTHER" id="PTHR31845:SF10">
    <property type="entry name" value="ZN(II)2CYS6 TRANSCRIPTION FACTOR (EUROFUNG)"/>
    <property type="match status" value="1"/>
</dbReference>
<dbReference type="PROSITE" id="PS00463">
    <property type="entry name" value="ZN2_CY6_FUNGAL_1"/>
    <property type="match status" value="1"/>
</dbReference>
<dbReference type="RefSeq" id="XP_056030887.1">
    <property type="nucleotide sequence ID" value="XM_056169995.1"/>
</dbReference>
<feature type="compositionally biased region" description="Polar residues" evidence="6">
    <location>
        <begin position="105"/>
        <end position="115"/>
    </location>
</feature>
<keyword evidence="3" id="KW-0238">DNA-binding</keyword>
<dbReference type="GO" id="GO:0005634">
    <property type="term" value="C:nucleus"/>
    <property type="evidence" value="ECO:0007669"/>
    <property type="project" value="UniProtKB-SubCell"/>
</dbReference>
<keyword evidence="9" id="KW-1185">Reference proteome</keyword>
<evidence type="ECO:0000256" key="5">
    <source>
        <dbReference type="ARBA" id="ARBA00023242"/>
    </source>
</evidence>
<dbReference type="GO" id="GO:0000976">
    <property type="term" value="F:transcription cis-regulatory region binding"/>
    <property type="evidence" value="ECO:0007669"/>
    <property type="project" value="TreeGrafter"/>
</dbReference>
<feature type="domain" description="Zn(2)-C6 fungal-type" evidence="7">
    <location>
        <begin position="14"/>
        <end position="45"/>
    </location>
</feature>
<evidence type="ECO:0000256" key="1">
    <source>
        <dbReference type="ARBA" id="ARBA00004123"/>
    </source>
</evidence>
<dbReference type="GO" id="GO:0000981">
    <property type="term" value="F:DNA-binding transcription factor activity, RNA polymerase II-specific"/>
    <property type="evidence" value="ECO:0007669"/>
    <property type="project" value="InterPro"/>
</dbReference>
<dbReference type="EMBL" id="JAOPEN010000002">
    <property type="protein sequence ID" value="KAJ4861831.1"/>
    <property type="molecule type" value="Genomic_DNA"/>
</dbReference>
<evidence type="ECO:0000256" key="3">
    <source>
        <dbReference type="ARBA" id="ARBA00023125"/>
    </source>
</evidence>
<proteinExistence type="predicted"/>
<dbReference type="SUPFAM" id="SSF57701">
    <property type="entry name" value="Zn2/Cys6 DNA-binding domain"/>
    <property type="match status" value="1"/>
</dbReference>
<dbReference type="CDD" id="cd00067">
    <property type="entry name" value="GAL4"/>
    <property type="match status" value="1"/>
</dbReference>